<reference evidence="1 2" key="1">
    <citation type="submission" date="2018-03" db="EMBL/GenBank/DDBJ databases">
        <authorList>
            <person name="Keele B.F."/>
        </authorList>
    </citation>
    <scope>NUCLEOTIDE SEQUENCE [LARGE SCALE GENOMIC DNA]</scope>
    <source>
        <strain evidence="1 2">YL28-9</strain>
    </source>
</reference>
<sequence>MCAQRSSGATMAASASTAFPDRAPVSGSAFHLLTGHKVYPQDLMRFDAQTLAGARHLLQTYTERWGLLPDGNPIQTHVCLLQPVRYGLKKAMLKVSIEEEEVRGGKLMSVWKGRGMASVYEQDGAAVLMEWGERQKELDRMAYAGQDTEANLVMCSVLEKIHAATPQAGSGFTLLDQWFRELRTAALQHGGTLQACLELAEIRLADQREITCLHGDIHHDNVLWFPDSGWKAIDPKCLTGERYFDYANLLTNPEGCLPRLPGRLEKQLEVICNAGRLDRRRMLEWTAAWSGLSAAWFINGDEDGSHELEVAAEALRLLGYNF</sequence>
<dbReference type="GO" id="GO:0016773">
    <property type="term" value="F:phosphotransferase activity, alcohol group as acceptor"/>
    <property type="evidence" value="ECO:0007669"/>
    <property type="project" value="InterPro"/>
</dbReference>
<proteinExistence type="predicted"/>
<gene>
    <name evidence="1" type="ORF">C7T94_18865</name>
</gene>
<dbReference type="InterPro" id="IPR006748">
    <property type="entry name" value="NH2Glyco/OHUrea_AB-resist_kin"/>
</dbReference>
<dbReference type="EMBL" id="PYLS01000009">
    <property type="protein sequence ID" value="PST81676.1"/>
    <property type="molecule type" value="Genomic_DNA"/>
</dbReference>
<dbReference type="AlphaFoldDB" id="A0A2T3HGV1"/>
<dbReference type="Gene3D" id="3.90.1200.10">
    <property type="match status" value="1"/>
</dbReference>
<evidence type="ECO:0000313" key="2">
    <source>
        <dbReference type="Proteomes" id="UP000240912"/>
    </source>
</evidence>
<accession>A0A2T3HGV1</accession>
<dbReference type="Proteomes" id="UP000240912">
    <property type="component" value="Unassembled WGS sequence"/>
</dbReference>
<dbReference type="InterPro" id="IPR011009">
    <property type="entry name" value="Kinase-like_dom_sf"/>
</dbReference>
<organism evidence="1 2">
    <name type="scientific">Pedobacter yulinensis</name>
    <dbReference type="NCBI Taxonomy" id="2126353"/>
    <lineage>
        <taxon>Bacteria</taxon>
        <taxon>Pseudomonadati</taxon>
        <taxon>Bacteroidota</taxon>
        <taxon>Sphingobacteriia</taxon>
        <taxon>Sphingobacteriales</taxon>
        <taxon>Sphingobacteriaceae</taxon>
        <taxon>Pedobacter</taxon>
    </lineage>
</organism>
<comment type="caution">
    <text evidence="1">The sequence shown here is derived from an EMBL/GenBank/DDBJ whole genome shotgun (WGS) entry which is preliminary data.</text>
</comment>
<dbReference type="GO" id="GO:0019748">
    <property type="term" value="P:secondary metabolic process"/>
    <property type="evidence" value="ECO:0007669"/>
    <property type="project" value="InterPro"/>
</dbReference>
<evidence type="ECO:0008006" key="3">
    <source>
        <dbReference type="Google" id="ProtNLM"/>
    </source>
</evidence>
<dbReference type="Pfam" id="PF04655">
    <property type="entry name" value="APH_6_hur"/>
    <property type="match status" value="1"/>
</dbReference>
<protein>
    <recommendedName>
        <fullName evidence="3">Aminoglycoside/hydroxyurea antibiotic resistance kinase</fullName>
    </recommendedName>
</protein>
<dbReference type="SUPFAM" id="SSF56112">
    <property type="entry name" value="Protein kinase-like (PK-like)"/>
    <property type="match status" value="1"/>
</dbReference>
<name>A0A2T3HGV1_9SPHI</name>
<keyword evidence="2" id="KW-1185">Reference proteome</keyword>
<dbReference type="OrthoDB" id="179394at2"/>
<evidence type="ECO:0000313" key="1">
    <source>
        <dbReference type="EMBL" id="PST81676.1"/>
    </source>
</evidence>